<feature type="domain" description="Bacteriophage T5 Orf172 DNA-binding" evidence="1">
    <location>
        <begin position="12"/>
        <end position="92"/>
    </location>
</feature>
<dbReference type="EMBL" id="JNVM01000005">
    <property type="protein sequence ID" value="KEQ26762.1"/>
    <property type="molecule type" value="Genomic_DNA"/>
</dbReference>
<dbReference type="eggNOG" id="COG0790">
    <property type="taxonomic scope" value="Bacteria"/>
</dbReference>
<evidence type="ECO:0000313" key="2">
    <source>
        <dbReference type="EMBL" id="KEQ26762.1"/>
    </source>
</evidence>
<dbReference type="SMART" id="SM00974">
    <property type="entry name" value="T5orf172"/>
    <property type="match status" value="1"/>
</dbReference>
<evidence type="ECO:0000313" key="3">
    <source>
        <dbReference type="Proteomes" id="UP000028123"/>
    </source>
</evidence>
<sequence length="219" mass="25204">MSNGYVYILVNESLKGLVKIGKTSISSNERARQLSSSTGVPTPFKVAYEVFSNDCDNLEKTIHNELNDFRVNANREFFQFPLNKAIKLVQKFSEIRAGDELDSFEAIEILPRIREQFNQYLNPSVSSVRIYQTIDRVYLEVTQDQYIAEYLKDQLIRRTDLGFIIDGYDVDDKSFKPKKSINYNVEVFLSSGFTTMAVCSDELFTKEGIDEMYDKETGD</sequence>
<comment type="caution">
    <text evidence="2">The sequence shown here is derived from an EMBL/GenBank/DDBJ whole genome shotgun (WGS) entry which is preliminary data.</text>
</comment>
<dbReference type="Proteomes" id="UP000028123">
    <property type="component" value="Unassembled WGS sequence"/>
</dbReference>
<organism evidence="2 3">
    <name type="scientific">Paenibacillus tyrfis</name>
    <dbReference type="NCBI Taxonomy" id="1501230"/>
    <lineage>
        <taxon>Bacteria</taxon>
        <taxon>Bacillati</taxon>
        <taxon>Bacillota</taxon>
        <taxon>Bacilli</taxon>
        <taxon>Bacillales</taxon>
        <taxon>Paenibacillaceae</taxon>
        <taxon>Paenibacillus</taxon>
    </lineage>
</organism>
<gene>
    <name evidence="2" type="ORF">ET33_28775</name>
</gene>
<dbReference type="OrthoDB" id="9811665at2"/>
<protein>
    <recommendedName>
        <fullName evidence="1">Bacteriophage T5 Orf172 DNA-binding domain-containing protein</fullName>
    </recommendedName>
</protein>
<dbReference type="InterPro" id="IPR018306">
    <property type="entry name" value="Phage_T5_Orf172_DNA-bd"/>
</dbReference>
<accession>A0A081P7T9</accession>
<keyword evidence="3" id="KW-1185">Reference proteome</keyword>
<dbReference type="AlphaFoldDB" id="A0A081P7T9"/>
<name>A0A081P7T9_9BACL</name>
<reference evidence="2 3" key="1">
    <citation type="submission" date="2014-06" db="EMBL/GenBank/DDBJ databases">
        <title>Draft genome sequence of Paenibacillus sp. MSt1.</title>
        <authorList>
            <person name="Aw Y.K."/>
            <person name="Ong K.S."/>
            <person name="Gan H.M."/>
            <person name="Lee S.M."/>
        </authorList>
    </citation>
    <scope>NUCLEOTIDE SEQUENCE [LARGE SCALE GENOMIC DNA]</scope>
    <source>
        <strain evidence="2 3">MSt1</strain>
    </source>
</reference>
<dbReference type="RefSeq" id="WP_036677872.1">
    <property type="nucleotide sequence ID" value="NZ_JNVM01000005.1"/>
</dbReference>
<proteinExistence type="predicted"/>
<dbReference type="Pfam" id="PF10544">
    <property type="entry name" value="T5orf172"/>
    <property type="match status" value="1"/>
</dbReference>
<evidence type="ECO:0000259" key="1">
    <source>
        <dbReference type="SMART" id="SM00974"/>
    </source>
</evidence>